<feature type="compositionally biased region" description="Polar residues" evidence="1">
    <location>
        <begin position="249"/>
        <end position="262"/>
    </location>
</feature>
<feature type="compositionally biased region" description="Pro residues" evidence="1">
    <location>
        <begin position="328"/>
        <end position="340"/>
    </location>
</feature>
<feature type="region of interest" description="Disordered" evidence="1">
    <location>
        <begin position="1"/>
        <end position="33"/>
    </location>
</feature>
<organism evidence="2 3">
    <name type="scientific">Stereocaulon virgatum</name>
    <dbReference type="NCBI Taxonomy" id="373712"/>
    <lineage>
        <taxon>Eukaryota</taxon>
        <taxon>Fungi</taxon>
        <taxon>Dikarya</taxon>
        <taxon>Ascomycota</taxon>
        <taxon>Pezizomycotina</taxon>
        <taxon>Lecanoromycetes</taxon>
        <taxon>OSLEUM clade</taxon>
        <taxon>Lecanoromycetidae</taxon>
        <taxon>Lecanorales</taxon>
        <taxon>Lecanorineae</taxon>
        <taxon>Stereocaulaceae</taxon>
        <taxon>Stereocaulon</taxon>
    </lineage>
</organism>
<evidence type="ECO:0000256" key="1">
    <source>
        <dbReference type="SAM" id="MobiDB-lite"/>
    </source>
</evidence>
<evidence type="ECO:0000313" key="3">
    <source>
        <dbReference type="Proteomes" id="UP001590950"/>
    </source>
</evidence>
<feature type="compositionally biased region" description="Low complexity" evidence="1">
    <location>
        <begin position="212"/>
        <end position="222"/>
    </location>
</feature>
<feature type="region of interest" description="Disordered" evidence="1">
    <location>
        <begin position="816"/>
        <end position="843"/>
    </location>
</feature>
<feature type="compositionally biased region" description="Low complexity" evidence="1">
    <location>
        <begin position="754"/>
        <end position="772"/>
    </location>
</feature>
<feature type="region of interest" description="Disordered" evidence="1">
    <location>
        <begin position="874"/>
        <end position="935"/>
    </location>
</feature>
<feature type="compositionally biased region" description="Low complexity" evidence="1">
    <location>
        <begin position="166"/>
        <end position="178"/>
    </location>
</feature>
<reference evidence="2 3" key="1">
    <citation type="submission" date="2024-09" db="EMBL/GenBank/DDBJ databases">
        <title>Rethinking Asexuality: The Enigmatic Case of Functional Sexual Genes in Lepraria (Stereocaulaceae).</title>
        <authorList>
            <person name="Doellman M."/>
            <person name="Sun Y."/>
            <person name="Barcenas-Pena A."/>
            <person name="Lumbsch H.T."/>
            <person name="Grewe F."/>
        </authorList>
    </citation>
    <scope>NUCLEOTIDE SEQUENCE [LARGE SCALE GENOMIC DNA]</scope>
    <source>
        <strain evidence="2 3">Mercado 3170</strain>
    </source>
</reference>
<proteinExistence type="predicted"/>
<feature type="compositionally biased region" description="Polar residues" evidence="1">
    <location>
        <begin position="110"/>
        <end position="128"/>
    </location>
</feature>
<evidence type="ECO:0000313" key="2">
    <source>
        <dbReference type="EMBL" id="KAL2040943.1"/>
    </source>
</evidence>
<feature type="compositionally biased region" description="Basic and acidic residues" evidence="1">
    <location>
        <begin position="816"/>
        <end position="835"/>
    </location>
</feature>
<keyword evidence="3" id="KW-1185">Reference proteome</keyword>
<feature type="compositionally biased region" description="Polar residues" evidence="1">
    <location>
        <begin position="548"/>
        <end position="559"/>
    </location>
</feature>
<feature type="compositionally biased region" description="Low complexity" evidence="1">
    <location>
        <begin position="288"/>
        <end position="322"/>
    </location>
</feature>
<comment type="caution">
    <text evidence="2">The sequence shown here is derived from an EMBL/GenBank/DDBJ whole genome shotgun (WGS) entry which is preliminary data.</text>
</comment>
<feature type="compositionally biased region" description="Basic and acidic residues" evidence="1">
    <location>
        <begin position="459"/>
        <end position="476"/>
    </location>
</feature>
<feature type="compositionally biased region" description="Basic and acidic residues" evidence="1">
    <location>
        <begin position="901"/>
        <end position="911"/>
    </location>
</feature>
<feature type="compositionally biased region" description="Polar residues" evidence="1">
    <location>
        <begin position="1"/>
        <end position="15"/>
    </location>
</feature>
<feature type="compositionally biased region" description="Polar residues" evidence="1">
    <location>
        <begin position="516"/>
        <end position="529"/>
    </location>
</feature>
<feature type="compositionally biased region" description="Polar residues" evidence="1">
    <location>
        <begin position="343"/>
        <end position="356"/>
    </location>
</feature>
<feature type="compositionally biased region" description="Pro residues" evidence="1">
    <location>
        <begin position="132"/>
        <end position="147"/>
    </location>
</feature>
<protein>
    <submittedName>
        <fullName evidence="2">Uncharacterized protein</fullName>
    </submittedName>
</protein>
<feature type="region of interest" description="Disordered" evidence="1">
    <location>
        <begin position="73"/>
        <end position="385"/>
    </location>
</feature>
<feature type="compositionally biased region" description="Polar residues" evidence="1">
    <location>
        <begin position="874"/>
        <end position="893"/>
    </location>
</feature>
<feature type="compositionally biased region" description="Polar residues" evidence="1">
    <location>
        <begin position="87"/>
        <end position="102"/>
    </location>
</feature>
<dbReference type="EMBL" id="JBEFKJ010000019">
    <property type="protein sequence ID" value="KAL2040943.1"/>
    <property type="molecule type" value="Genomic_DNA"/>
</dbReference>
<name>A0ABR4AC57_9LECA</name>
<feature type="region of interest" description="Disordered" evidence="1">
    <location>
        <begin position="419"/>
        <end position="530"/>
    </location>
</feature>
<feature type="region of interest" description="Disordered" evidence="1">
    <location>
        <begin position="735"/>
        <end position="795"/>
    </location>
</feature>
<feature type="compositionally biased region" description="Polar residues" evidence="1">
    <location>
        <begin position="779"/>
        <end position="789"/>
    </location>
</feature>
<sequence length="1353" mass="148975">MTTPHNYAVSASSGIAPSPRRRQHAVQPPNLLTTSLGSARAGLGIGAISQTPISTTSLSSPFAASAYPLSAIPTSPGGAMRGISPMTFRSQSGFSSSYNPQQWGPVGNETPVSTTRLIRGQSSRTTVFAPQPVGPDEPVASPPPPYSPRRDGESQDSPRRPVDLVSPSTTTSPGTDSSHYGTPVSAATTLSPDFVSRYPQGPSLVLREHTTPNDSPNASAAPSFPPPPPATQGRRIRSSSKNHADRLLSTLTSRGKGQNPESPVNAIDLLQEHTAQSLAQAPEASHSGPAVRAPTARRAASTSALGLSASSSRSASHSPSPVTWEPGMPLPPPPPGPPPAAARSQSLDRPSESPINRLTPTLPLRARRPPGKGTTLDTVPPTPADWREEDVVNEINGQSQHSTGPKPLHIDTGSIIHKRRSGFDYPQTTTGVSAAHMRRESSTGGLFRSPAVRNRSAKGIRERRSESRNGKGRAVEDFTISSPDSAGPCTENFETVKPMDLVLPAPSSREARQRMLSKSTPKSGKSMQSLDGALNSADVKSTSSKAVSFATSNTTPQPESSRSQRFSASAFTPLFSPSRDTFSDTSIEIGASPPLPPKPFSMPLSLDPRASQRSLSLVVAPGPDQRPVSHLLHMPNSNDSMQVPLTPLTRAAQQPTADLLGPESPNAFASRAIERHRIFAEREAGARSDSERLDLFVQYINAESRIRREQYASVFDDEDIDVDELTQNLFRHPNMDHCSREQNLSGTETSKRTSIASSALADSSSQGRSSPVSRKHESPSSATTNSSIQHRPESTWMKDFIPSLSPIASMSIVTGHDEMDSRGRAPSRWWEDQSRSGDAPNNDAFKVLERSKRESKYMGVPLETRNSLAFGDRIQSSSASDGQWQPQDASQRLSYGPEDYPPEKVGWHEEDTSSVSYPPYHPPTPLSAPYTPDPGSLDISRFVTLPPPYPRHHPAVSNSHPDLAEIRSVVRCLNEKEEAEAIRESYRSQILSKRQRAESWCKHQRSIYRQDIEFRIEHGEMSQEQFDEADIELEAKISKSEKEVAQADFDVFQNTVLTPLHSIFTERINLANSSLDTLSSRLFSDAQSHSPNLPQEEGDEQPELLEKLTQLKWLFEARETLHHLIYDLLSERNEKYKTIVLLPYEQSHNQIKYTEAESFFAKDAQQRRINFEQAVYSRAQAFLSVIENNVTRGVEVQLSAFWDIAPSLLEILHKIPSNLDGFEIRIPVSEYDENPSYHEHPMQYLYSLLSHAEKSTYQFIESQINLFCLLHEIRSHALSARCRVDAHGRDASWAADEDRRREEAKLTEDLQEKVGVVEGQWDDALGRDLMEAREKVRGYLLEKGGWDDEREEV</sequence>
<gene>
    <name evidence="2" type="ORF">N7G274_006401</name>
</gene>
<feature type="region of interest" description="Disordered" evidence="1">
    <location>
        <begin position="573"/>
        <end position="607"/>
    </location>
</feature>
<accession>A0ABR4AC57</accession>
<dbReference type="Proteomes" id="UP001590950">
    <property type="component" value="Unassembled WGS sequence"/>
</dbReference>
<feature type="region of interest" description="Disordered" evidence="1">
    <location>
        <begin position="548"/>
        <end position="567"/>
    </location>
</feature>
<feature type="compositionally biased region" description="Basic and acidic residues" evidence="1">
    <location>
        <begin position="148"/>
        <end position="162"/>
    </location>
</feature>